<evidence type="ECO:0000313" key="3">
    <source>
        <dbReference type="Proteomes" id="UP000789342"/>
    </source>
</evidence>
<dbReference type="SUPFAM" id="SSF56235">
    <property type="entry name" value="N-terminal nucleophile aminohydrolases (Ntn hydrolases)"/>
    <property type="match status" value="1"/>
</dbReference>
<keyword evidence="3" id="KW-1185">Reference proteome</keyword>
<dbReference type="Proteomes" id="UP000789342">
    <property type="component" value="Unassembled WGS sequence"/>
</dbReference>
<protein>
    <submittedName>
        <fullName evidence="2">2687_t:CDS:1</fullName>
    </submittedName>
</protein>
<feature type="region of interest" description="Disordered" evidence="1">
    <location>
        <begin position="22"/>
        <end position="62"/>
    </location>
</feature>
<dbReference type="EMBL" id="CAJVPV010013782">
    <property type="protein sequence ID" value="CAG8680254.1"/>
    <property type="molecule type" value="Genomic_DNA"/>
</dbReference>
<reference evidence="2" key="1">
    <citation type="submission" date="2021-06" db="EMBL/GenBank/DDBJ databases">
        <authorList>
            <person name="Kallberg Y."/>
            <person name="Tangrot J."/>
            <person name="Rosling A."/>
        </authorList>
    </citation>
    <scope>NUCLEOTIDE SEQUENCE</scope>
    <source>
        <strain evidence="2">CL551</strain>
    </source>
</reference>
<proteinExistence type="predicted"/>
<dbReference type="InterPro" id="IPR029055">
    <property type="entry name" value="Ntn_hydrolases_N"/>
</dbReference>
<accession>A0A9N9HF00</accession>
<evidence type="ECO:0000256" key="1">
    <source>
        <dbReference type="SAM" id="MobiDB-lite"/>
    </source>
</evidence>
<gene>
    <name evidence="2" type="ORF">AMORRO_LOCUS11213</name>
</gene>
<evidence type="ECO:0000313" key="2">
    <source>
        <dbReference type="EMBL" id="CAG8680254.1"/>
    </source>
</evidence>
<feature type="compositionally biased region" description="Basic and acidic residues" evidence="1">
    <location>
        <begin position="22"/>
        <end position="46"/>
    </location>
</feature>
<dbReference type="AlphaFoldDB" id="A0A9N9HF00"/>
<sequence>MENVYMEGDSADEKLCYVECSQEHHKTDSRPQESLQPKEGDDKAENTHQITYTSGRDKPKVKAGGRFDQVIRDDEKTQRLKFDDRNVNIPHLLQSALEYNGGAIIAMAGKNCVAIAADKRLGVQLMT</sequence>
<organism evidence="2 3">
    <name type="scientific">Acaulospora morrowiae</name>
    <dbReference type="NCBI Taxonomy" id="94023"/>
    <lineage>
        <taxon>Eukaryota</taxon>
        <taxon>Fungi</taxon>
        <taxon>Fungi incertae sedis</taxon>
        <taxon>Mucoromycota</taxon>
        <taxon>Glomeromycotina</taxon>
        <taxon>Glomeromycetes</taxon>
        <taxon>Diversisporales</taxon>
        <taxon>Acaulosporaceae</taxon>
        <taxon>Acaulospora</taxon>
    </lineage>
</organism>
<comment type="caution">
    <text evidence="2">The sequence shown here is derived from an EMBL/GenBank/DDBJ whole genome shotgun (WGS) entry which is preliminary data.</text>
</comment>
<feature type="non-terminal residue" evidence="2">
    <location>
        <position position="127"/>
    </location>
</feature>
<name>A0A9N9HF00_9GLOM</name>